<dbReference type="RefSeq" id="XP_046587838.1">
    <property type="nucleotide sequence ID" value="XM_046731882.1"/>
</dbReference>
<keyword evidence="1" id="KW-0175">Coiled coil</keyword>
<feature type="compositionally biased region" description="Basic and acidic residues" evidence="2">
    <location>
        <begin position="54"/>
        <end position="87"/>
    </location>
</feature>
<organism evidence="4 5">
    <name type="scientific">Neodiprion lecontei</name>
    <name type="common">Redheaded pine sawfly</name>
    <dbReference type="NCBI Taxonomy" id="441921"/>
    <lineage>
        <taxon>Eukaryota</taxon>
        <taxon>Metazoa</taxon>
        <taxon>Ecdysozoa</taxon>
        <taxon>Arthropoda</taxon>
        <taxon>Hexapoda</taxon>
        <taxon>Insecta</taxon>
        <taxon>Pterygota</taxon>
        <taxon>Neoptera</taxon>
        <taxon>Endopterygota</taxon>
        <taxon>Hymenoptera</taxon>
        <taxon>Tenthredinoidea</taxon>
        <taxon>Diprionidae</taxon>
        <taxon>Diprioninae</taxon>
        <taxon>Neodiprion</taxon>
    </lineage>
</organism>
<dbReference type="InterPro" id="IPR001878">
    <property type="entry name" value="Znf_CCHC"/>
</dbReference>
<feature type="domain" description="CCHC-type" evidence="3">
    <location>
        <begin position="664"/>
        <end position="680"/>
    </location>
</feature>
<sequence>MPIETRTGSKKESGASVDDSLQLKYTETDIEFIKQEVSNKEKRLQKEREALEERQAEIDKKSKHLSEQFRQQEAELEKKQRAIESSKDAGLSEEVQKKLARLAELEAKEIANANTKTQRHNPTEGPAQDVPHPTQPTKGIVEEIKYPTQFKTSKVDDSKNPAQLSASVTDVKIRDTNEATGRSKMDEPRLGPVEDTQLSELLRKKAEIDREVQLLVAQNSRGTDRAVTQSIELATDATFREPGPVCTRSKDELRLEAEILHFKKKAERKKGDLRKSVAPQKPNLVDSYRPDPLSRGAIGRNALNSENDHISIKSVVSVPTDDEDLNLEAEALAREALIRRIQKENREKLKNLRGGIAGPDLGPQELGEPGVPEELALEKDLEIQLREQEIWEREIELQEQELAYQAALADPYRERRRKLAEREEQLKKREQALKDKISGITRPQVTQVVNTVQAPVPPTLPLAEQSISVKDALAVVPKFDGKNITVMQFNRACKRALEMVTPSLEGYLTRLIRSKLADRAYAVIEDESFATLQGLLDKLTEVFAPIRSANHYRGELGQLYKYADEHVLDYIGRTRDIKTGLIEAERRKNRELTNAEIIRLDEEVCEAFVGGLPSDCRNAVLIKGYSNLKTAYERAIDASKALELDRDRARSRGASRAESNNAEPCKHCGRSNHLTDQCRAIRRPAVSRPVENRESCTLCGRSTHSTANCYKNKPPSSQQSTARNTNVVECSYCKSIGHSYNECRKRRYHETISRNNSGNGAGPSGNTGSPRVTRANAIETEEVEAGPSAST</sequence>
<name>A0ABM3FIH9_NEOLC</name>
<keyword evidence="4" id="KW-1185">Reference proteome</keyword>
<evidence type="ECO:0000256" key="2">
    <source>
        <dbReference type="SAM" id="MobiDB-lite"/>
    </source>
</evidence>
<dbReference type="SMART" id="SM00343">
    <property type="entry name" value="ZnF_C2HC"/>
    <property type="match status" value="3"/>
</dbReference>
<reference evidence="5" key="1">
    <citation type="submission" date="2025-08" db="UniProtKB">
        <authorList>
            <consortium name="RefSeq"/>
        </authorList>
    </citation>
    <scope>IDENTIFICATION</scope>
    <source>
        <tissue evidence="5">Thorax and Abdomen</tissue>
    </source>
</reference>
<feature type="region of interest" description="Disordered" evidence="2">
    <location>
        <begin position="647"/>
        <end position="666"/>
    </location>
</feature>
<feature type="region of interest" description="Disordered" evidence="2">
    <location>
        <begin position="270"/>
        <end position="292"/>
    </location>
</feature>
<evidence type="ECO:0000259" key="3">
    <source>
        <dbReference type="SMART" id="SM00343"/>
    </source>
</evidence>
<feature type="region of interest" description="Disordered" evidence="2">
    <location>
        <begin position="112"/>
        <end position="140"/>
    </location>
</feature>
<feature type="coiled-coil region" evidence="1">
    <location>
        <begin position="381"/>
        <end position="436"/>
    </location>
</feature>
<evidence type="ECO:0000313" key="5">
    <source>
        <dbReference type="RefSeq" id="XP_046587838.1"/>
    </source>
</evidence>
<feature type="domain" description="CCHC-type" evidence="3">
    <location>
        <begin position="729"/>
        <end position="745"/>
    </location>
</feature>
<feature type="region of interest" description="Disordered" evidence="2">
    <location>
        <begin position="752"/>
        <end position="791"/>
    </location>
</feature>
<evidence type="ECO:0000256" key="1">
    <source>
        <dbReference type="SAM" id="Coils"/>
    </source>
</evidence>
<dbReference type="Proteomes" id="UP000829291">
    <property type="component" value="Chromosome 2"/>
</dbReference>
<feature type="domain" description="CCHC-type" evidence="3">
    <location>
        <begin position="695"/>
        <end position="711"/>
    </location>
</feature>
<accession>A0ABM3FIH9</accession>
<evidence type="ECO:0000313" key="4">
    <source>
        <dbReference type="Proteomes" id="UP000829291"/>
    </source>
</evidence>
<protein>
    <submittedName>
        <fullName evidence="5">Caldesmon-like</fullName>
    </submittedName>
</protein>
<feature type="region of interest" description="Disordered" evidence="2">
    <location>
        <begin position="54"/>
        <end position="94"/>
    </location>
</feature>
<dbReference type="GeneID" id="124292989"/>
<proteinExistence type="predicted"/>
<gene>
    <name evidence="5" type="primary">LOC124292989</name>
</gene>